<dbReference type="PANTHER" id="PTHR31273">
    <property type="entry name" value="PHOSPHOKETOLASE-RELATED"/>
    <property type="match status" value="1"/>
</dbReference>
<dbReference type="InterPro" id="IPR023962">
    <property type="entry name" value="Phosphoketolase"/>
</dbReference>
<reference evidence="9" key="1">
    <citation type="submission" date="2009-09" db="EMBL/GenBank/DDBJ databases">
        <title>The complete genome of Kribbella flavida DSM 17836.</title>
        <authorList>
            <consortium name="US DOE Joint Genome Institute (JGI-PGF)"/>
            <person name="Lucas S."/>
            <person name="Copeland A."/>
            <person name="Lapidus A."/>
            <person name="Glavina del Rio T."/>
            <person name="Dalin E."/>
            <person name="Tice H."/>
            <person name="Bruce D."/>
            <person name="Goodwin L."/>
            <person name="Pitluck S."/>
            <person name="Kyrpides N."/>
            <person name="Mavromatis K."/>
            <person name="Ivanova N."/>
            <person name="Saunders E."/>
            <person name="Brettin T."/>
            <person name="Detter J.C."/>
            <person name="Han C."/>
            <person name="Larimer F."/>
            <person name="Land M."/>
            <person name="Hauser L."/>
            <person name="Markowitz V."/>
            <person name="Cheng J.-F."/>
            <person name="Hugenholtz P."/>
            <person name="Woyke T."/>
            <person name="Wu D."/>
            <person name="Pukall R."/>
            <person name="Klenk H.-P."/>
            <person name="Eisen J.A."/>
        </authorList>
    </citation>
    <scope>NUCLEOTIDE SEQUENCE [LARGE SCALE GENOMIC DNA]</scope>
    <source>
        <strain evidence="9">DSM 17836 / JCM 10339 / NBRC 14399</strain>
    </source>
</reference>
<evidence type="ECO:0000259" key="7">
    <source>
        <dbReference type="Pfam" id="PF09364"/>
    </source>
</evidence>
<dbReference type="HAMAP" id="MF_01403">
    <property type="entry name" value="Phosphoketolase"/>
    <property type="match status" value="1"/>
</dbReference>
<keyword evidence="4 5" id="KW-0456">Lyase</keyword>
<dbReference type="InterPro" id="IPR029061">
    <property type="entry name" value="THDP-binding"/>
</dbReference>
<dbReference type="InterPro" id="IPR005593">
    <property type="entry name" value="Xul5P/Fru6P_PKetolase"/>
</dbReference>
<dbReference type="Pfam" id="PF09364">
    <property type="entry name" value="XFP_N"/>
    <property type="match status" value="1"/>
</dbReference>
<dbReference type="NCBIfam" id="NF003617">
    <property type="entry name" value="PRK05261.1-2"/>
    <property type="match status" value="1"/>
</dbReference>
<dbReference type="STRING" id="479435.Kfla_0909"/>
<dbReference type="InterPro" id="IPR018970">
    <property type="entry name" value="Xul5P/Fru6P_PKetolase_N"/>
</dbReference>
<dbReference type="GO" id="GO:0005975">
    <property type="term" value="P:carbohydrate metabolic process"/>
    <property type="evidence" value="ECO:0007669"/>
    <property type="project" value="InterPro"/>
</dbReference>
<dbReference type="CDD" id="cd02011">
    <property type="entry name" value="TPP_PK"/>
    <property type="match status" value="1"/>
</dbReference>
<dbReference type="EC" id="4.1.2.-" evidence="5"/>
<reference evidence="8 9" key="2">
    <citation type="journal article" date="2010" name="Stand. Genomic Sci.">
        <title>Complete genome sequence of Kribbella flavida type strain (IFO 14399).</title>
        <authorList>
            <person name="Pukall R."/>
            <person name="Lapidus A."/>
            <person name="Glavina Del Rio T."/>
            <person name="Copeland A."/>
            <person name="Tice H."/>
            <person name="Cheng J.-F."/>
            <person name="Lucas S."/>
            <person name="Chen F."/>
            <person name="Nolan M."/>
            <person name="LaButti K."/>
            <person name="Pati A."/>
            <person name="Ivanova N."/>
            <person name="Mavrommatis K."/>
            <person name="Mikhailova N."/>
            <person name="Pitluck S."/>
            <person name="Bruce D."/>
            <person name="Goodwin L."/>
            <person name="Land M."/>
            <person name="Hauser L."/>
            <person name="Chang Y.-J."/>
            <person name="Jeffries C.D."/>
            <person name="Chen A."/>
            <person name="Palaniappan K."/>
            <person name="Chain P."/>
            <person name="Rohde M."/>
            <person name="Goeker M."/>
            <person name="Bristow J."/>
            <person name="Eisen J.A."/>
            <person name="Markowitz V."/>
            <person name="Hugenholtz P."/>
            <person name="Kyrpides N.C."/>
            <person name="Klenk H.-P."/>
            <person name="Brettin T."/>
        </authorList>
    </citation>
    <scope>NUCLEOTIDE SEQUENCE [LARGE SCALE GENOMIC DNA]</scope>
    <source>
        <strain evidence="9">DSM 17836 / JCM 10339 / NBRC 14399</strain>
    </source>
</reference>
<dbReference type="RefSeq" id="WP_012918570.1">
    <property type="nucleotide sequence ID" value="NC_013729.1"/>
</dbReference>
<dbReference type="PIRSF" id="PIRSF017245">
    <property type="entry name" value="Phosphoketolase"/>
    <property type="match status" value="1"/>
</dbReference>
<dbReference type="InterPro" id="IPR018969">
    <property type="entry name" value="Xul5P/Fru6P_PKetolase_C"/>
</dbReference>
<dbReference type="PROSITE" id="PS60002">
    <property type="entry name" value="PHOSPHOKETOLASE_1"/>
    <property type="match status" value="1"/>
</dbReference>
<dbReference type="Pfam" id="PF03894">
    <property type="entry name" value="XFP"/>
    <property type="match status" value="1"/>
</dbReference>
<dbReference type="NCBIfam" id="NF003621">
    <property type="entry name" value="PRK05261.1-6"/>
    <property type="match status" value="1"/>
</dbReference>
<dbReference type="eggNOG" id="COG3957">
    <property type="taxonomic scope" value="Bacteria"/>
</dbReference>
<dbReference type="Proteomes" id="UP000007967">
    <property type="component" value="Chromosome"/>
</dbReference>
<dbReference type="Gene3D" id="3.40.50.970">
    <property type="match status" value="2"/>
</dbReference>
<name>D2Q016_KRIFD</name>
<dbReference type="PANTHER" id="PTHR31273:SF0">
    <property type="entry name" value="PHOSPHOKETOLASE-RELATED"/>
    <property type="match status" value="1"/>
</dbReference>
<dbReference type="NCBIfam" id="NF003616">
    <property type="entry name" value="PRK05261.1-1"/>
    <property type="match status" value="1"/>
</dbReference>
<feature type="domain" description="Xylulose 5-phosphate/Fructose 6-phosphate phosphoketolase N-terminal" evidence="7">
    <location>
        <begin position="9"/>
        <end position="371"/>
    </location>
</feature>
<dbReference type="HOGENOM" id="CLU_013954_2_0_11"/>
<evidence type="ECO:0000259" key="6">
    <source>
        <dbReference type="Pfam" id="PF09363"/>
    </source>
</evidence>
<dbReference type="NCBIfam" id="NF003619">
    <property type="entry name" value="PRK05261.1-4"/>
    <property type="match status" value="1"/>
</dbReference>
<organism evidence="8 9">
    <name type="scientific">Kribbella flavida (strain DSM 17836 / JCM 10339 / NBRC 14399)</name>
    <dbReference type="NCBI Taxonomy" id="479435"/>
    <lineage>
        <taxon>Bacteria</taxon>
        <taxon>Bacillati</taxon>
        <taxon>Actinomycetota</taxon>
        <taxon>Actinomycetes</taxon>
        <taxon>Propionibacteriales</taxon>
        <taxon>Kribbellaceae</taxon>
        <taxon>Kribbella</taxon>
    </lineage>
</organism>
<evidence type="ECO:0000313" key="8">
    <source>
        <dbReference type="EMBL" id="ADB30014.1"/>
    </source>
</evidence>
<dbReference type="KEGG" id="kfl:Kfla_0909"/>
<keyword evidence="9" id="KW-1185">Reference proteome</keyword>
<evidence type="ECO:0000256" key="5">
    <source>
        <dbReference type="HAMAP-Rule" id="MF_01403"/>
    </source>
</evidence>
<sequence length="792" mass="88691">MQQIDATPLSDEELQGLDAYWRAANYLSVGQIYLLANPLLKEPLGPDHIKPRLLGHWGTTPGLNLIYAHLNRVIRQRERDLMYVIGPGHGGPAIVANTWLEGSWTATYPNTTQDEPGMARLFKQFSFPGGIPSHVAPEVPGSINEGGELGYSLSHAYGAAADNPDLVVACVIGDGEAETGPLATSWHCNKFVDPRRDGAVLPILHLNGYKIANPAVLARIGDEELTALLRGLGHEPYLVEGSDPATVHQALAATLDRCLDRIDEIQLEARTAETPPGRSAWPMIVLKTPKGWTGPHTVDGEPVEDTWRSHQVPLSGVRSNDDHLRQLEDWLRSYRPEELFDADGRPVERLLELAPPPSLRMGSSPHANGGVLTRDLELPDPADHAVPVKAPGAEDGEPTKVFGQYLRDAFVLNEPHRNLRLFGPDETESNRLNAVYEVTGKAWVAERRDTDRNLAIDGRVLEMLSEHTCQGWLEGYLLTGRHGLFSSYEAFVHIVDSMVNQHAKWLKSINRLDWRRPVPSLNYLLTSHVWRQDHNGFSHQDPGFIDHVVNKKAEVVRVYLPPDANTLLSTMDHCLRTRNYINVVVAGKQPQPNWLDWESAALHCARGIGVWDFASNDDGEPDVVMACAGDVPTLETMAAVDLLREHLPQLKVRVVNVVDLMRLQDATEHPHGLTDPEFDALFTTDKPVIFAYHGYPWLIHRLTYRRRGHANLHVRGYIEEGTTTTPFDMVVLNNLDRYHLAMDVIDRVPSLGSRAASVRQHFSDQRVRHRAHTTTYGEDLPEVRDWRWGRPR</sequence>
<comment type="cofactor">
    <cofactor evidence="1 5">
        <name>thiamine diphosphate</name>
        <dbReference type="ChEBI" id="CHEBI:58937"/>
    </cofactor>
</comment>
<dbReference type="InterPro" id="IPR009014">
    <property type="entry name" value="Transketo_C/PFOR_II"/>
</dbReference>
<dbReference type="InterPro" id="IPR019789">
    <property type="entry name" value="Xul5P/Fru6P_PKetolase_ThDP_BS"/>
</dbReference>
<dbReference type="SUPFAM" id="SSF52518">
    <property type="entry name" value="Thiamin diphosphate-binding fold (THDP-binding)"/>
    <property type="match status" value="2"/>
</dbReference>
<dbReference type="AlphaFoldDB" id="D2Q016"/>
<dbReference type="Pfam" id="PF09363">
    <property type="entry name" value="XFP_C"/>
    <property type="match status" value="1"/>
</dbReference>
<dbReference type="Gene3D" id="3.40.50.920">
    <property type="match status" value="1"/>
</dbReference>
<dbReference type="GO" id="GO:0016832">
    <property type="term" value="F:aldehyde-lyase activity"/>
    <property type="evidence" value="ECO:0007669"/>
    <property type="project" value="UniProtKB-UniRule"/>
</dbReference>
<proteinExistence type="inferred from homology"/>
<protein>
    <recommendedName>
        <fullName evidence="5">Probable phosphoketolase</fullName>
        <ecNumber evidence="5">4.1.2.-</ecNumber>
    </recommendedName>
</protein>
<feature type="domain" description="Xylulose 5-phosphate/Fructose 6-phosphate phosphoketolase C-terminal" evidence="6">
    <location>
        <begin position="588"/>
        <end position="788"/>
    </location>
</feature>
<evidence type="ECO:0000256" key="3">
    <source>
        <dbReference type="ARBA" id="ARBA00023052"/>
    </source>
</evidence>
<comment type="similarity">
    <text evidence="2 5">Belongs to the XFP family.</text>
</comment>
<evidence type="ECO:0000256" key="2">
    <source>
        <dbReference type="ARBA" id="ARBA00005623"/>
    </source>
</evidence>
<accession>D2Q016</accession>
<evidence type="ECO:0000256" key="4">
    <source>
        <dbReference type="ARBA" id="ARBA00023239"/>
    </source>
</evidence>
<dbReference type="PROSITE" id="PS60003">
    <property type="entry name" value="PHOSPHOKETOLASE_2"/>
    <property type="match status" value="1"/>
</dbReference>
<dbReference type="InterPro" id="IPR019790">
    <property type="entry name" value="Xul5P/Fru6P_PKetolase_CS"/>
</dbReference>
<dbReference type="EMBL" id="CP001736">
    <property type="protein sequence ID" value="ADB30014.1"/>
    <property type="molecule type" value="Genomic_DNA"/>
</dbReference>
<keyword evidence="3 5" id="KW-0786">Thiamine pyrophosphate</keyword>
<dbReference type="GO" id="GO:0000287">
    <property type="term" value="F:magnesium ion binding"/>
    <property type="evidence" value="ECO:0007669"/>
    <property type="project" value="UniProtKB-ARBA"/>
</dbReference>
<evidence type="ECO:0000313" key="9">
    <source>
        <dbReference type="Proteomes" id="UP000007967"/>
    </source>
</evidence>
<evidence type="ECO:0000256" key="1">
    <source>
        <dbReference type="ARBA" id="ARBA00001964"/>
    </source>
</evidence>
<gene>
    <name evidence="8" type="ordered locus">Kfla_0909</name>
</gene>
<dbReference type="OrthoDB" id="9768449at2"/>